<evidence type="ECO:0000313" key="1">
    <source>
        <dbReference type="EMBL" id="GBE83870.1"/>
    </source>
</evidence>
<dbReference type="RefSeq" id="XP_027614783.1">
    <property type="nucleotide sequence ID" value="XM_027758982.1"/>
</dbReference>
<name>A0A401GNX3_9APHY</name>
<evidence type="ECO:0000313" key="2">
    <source>
        <dbReference type="Proteomes" id="UP000287166"/>
    </source>
</evidence>
<dbReference type="InParanoid" id="A0A401GNX3"/>
<accession>A0A401GNX3</accession>
<proteinExistence type="predicted"/>
<protein>
    <submittedName>
        <fullName evidence="1">Uncharacterized protein</fullName>
    </submittedName>
</protein>
<reference evidence="1 2" key="1">
    <citation type="journal article" date="2018" name="Sci. Rep.">
        <title>Genome sequence of the cauliflower mushroom Sparassis crispa (Hanabiratake) and its association with beneficial usage.</title>
        <authorList>
            <person name="Kiyama R."/>
            <person name="Furutani Y."/>
            <person name="Kawaguchi K."/>
            <person name="Nakanishi T."/>
        </authorList>
    </citation>
    <scope>NUCLEOTIDE SEQUENCE [LARGE SCALE GENOMIC DNA]</scope>
</reference>
<sequence>MLEDPSRVHLRSLRIPTGFNPGEKVSVLLAEVVELAYALASSLGIRYLHLGLSSAGYMTLRWLSQMESQPREIKLSNLEIHNQLSYWQLLQPFIDSLQVLRVEGFDRFDTGNGLVWPRLSRAFPAVQDLVVIDTKLAQAAPLMQYLNIFFDHTDAESLECVVGQLYVLDGLALAGITLYTSSPLHVSDCVYQNWAQEAAALVSSLTKITFGDVSDDEHYVMFCITRAEGSVPEVERKSSSEEFNAQCDLLKPGCSANWSNTVCIQ</sequence>
<organism evidence="1 2">
    <name type="scientific">Sparassis crispa</name>
    <dbReference type="NCBI Taxonomy" id="139825"/>
    <lineage>
        <taxon>Eukaryota</taxon>
        <taxon>Fungi</taxon>
        <taxon>Dikarya</taxon>
        <taxon>Basidiomycota</taxon>
        <taxon>Agaricomycotina</taxon>
        <taxon>Agaricomycetes</taxon>
        <taxon>Polyporales</taxon>
        <taxon>Sparassidaceae</taxon>
        <taxon>Sparassis</taxon>
    </lineage>
</organism>
<comment type="caution">
    <text evidence="1">The sequence shown here is derived from an EMBL/GenBank/DDBJ whole genome shotgun (WGS) entry which is preliminary data.</text>
</comment>
<dbReference type="EMBL" id="BFAD01000005">
    <property type="protein sequence ID" value="GBE83870.1"/>
    <property type="molecule type" value="Genomic_DNA"/>
</dbReference>
<dbReference type="GeneID" id="38780787"/>
<keyword evidence="2" id="KW-1185">Reference proteome</keyword>
<gene>
    <name evidence="1" type="ORF">SCP_0509270</name>
</gene>
<dbReference type="AlphaFoldDB" id="A0A401GNX3"/>
<dbReference type="Proteomes" id="UP000287166">
    <property type="component" value="Unassembled WGS sequence"/>
</dbReference>